<keyword evidence="2" id="KW-1185">Reference proteome</keyword>
<sequence length="42" mass="4625">MRTAEQSTSNNWLGRSMSEIALRVFALASPLRRKAFADVGAD</sequence>
<accession>A0A7W7VBZ4</accession>
<evidence type="ECO:0000313" key="1">
    <source>
        <dbReference type="EMBL" id="MBB4904633.1"/>
    </source>
</evidence>
<dbReference type="Proteomes" id="UP000520767">
    <property type="component" value="Unassembled WGS sequence"/>
</dbReference>
<organism evidence="1 2">
    <name type="scientific">Actinophytocola algeriensis</name>
    <dbReference type="NCBI Taxonomy" id="1768010"/>
    <lineage>
        <taxon>Bacteria</taxon>
        <taxon>Bacillati</taxon>
        <taxon>Actinomycetota</taxon>
        <taxon>Actinomycetes</taxon>
        <taxon>Pseudonocardiales</taxon>
        <taxon>Pseudonocardiaceae</taxon>
    </lineage>
</organism>
<protein>
    <submittedName>
        <fullName evidence="1">Uncharacterized protein</fullName>
    </submittedName>
</protein>
<evidence type="ECO:0000313" key="2">
    <source>
        <dbReference type="Proteomes" id="UP000520767"/>
    </source>
</evidence>
<dbReference type="EMBL" id="JACHJQ010000001">
    <property type="protein sequence ID" value="MBB4904633.1"/>
    <property type="molecule type" value="Genomic_DNA"/>
</dbReference>
<name>A0A7W7VBZ4_9PSEU</name>
<dbReference type="RefSeq" id="WP_260417888.1">
    <property type="nucleotide sequence ID" value="NZ_JACHJQ010000001.1"/>
</dbReference>
<dbReference type="AlphaFoldDB" id="A0A7W7VBZ4"/>
<reference evidence="1 2" key="1">
    <citation type="submission" date="2020-08" db="EMBL/GenBank/DDBJ databases">
        <title>Genomic Encyclopedia of Type Strains, Phase III (KMG-III): the genomes of soil and plant-associated and newly described type strains.</title>
        <authorList>
            <person name="Whitman W."/>
        </authorList>
    </citation>
    <scope>NUCLEOTIDE SEQUENCE [LARGE SCALE GENOMIC DNA]</scope>
    <source>
        <strain evidence="1 2">CECT 8960</strain>
    </source>
</reference>
<comment type="caution">
    <text evidence="1">The sequence shown here is derived from an EMBL/GenBank/DDBJ whole genome shotgun (WGS) entry which is preliminary data.</text>
</comment>
<proteinExistence type="predicted"/>
<gene>
    <name evidence="1" type="ORF">FHR82_000843</name>
</gene>